<name>A0ABW5U5F8_9RHOB</name>
<proteinExistence type="predicted"/>
<dbReference type="Gene3D" id="3.40.50.2000">
    <property type="entry name" value="Glycogen Phosphorylase B"/>
    <property type="match status" value="1"/>
</dbReference>
<organism evidence="2 3">
    <name type="scientific">Sulfitobacter aestuarii</name>
    <dbReference type="NCBI Taxonomy" id="2161676"/>
    <lineage>
        <taxon>Bacteria</taxon>
        <taxon>Pseudomonadati</taxon>
        <taxon>Pseudomonadota</taxon>
        <taxon>Alphaproteobacteria</taxon>
        <taxon>Rhodobacterales</taxon>
        <taxon>Roseobacteraceae</taxon>
        <taxon>Sulfitobacter</taxon>
    </lineage>
</organism>
<dbReference type="InterPro" id="IPR007235">
    <property type="entry name" value="Glyco_trans_28_C"/>
</dbReference>
<dbReference type="Proteomes" id="UP001597474">
    <property type="component" value="Unassembled WGS sequence"/>
</dbReference>
<sequence length="390" mass="42548">MKDLQDIAGSKPLGYFVHHQGRGHALRAAAILNALPISRPVRLFCARDDIFPELRENVKVERIPSLFERQGDERGSVDSIDTPETLHCAPLGWPGIREAMARITGWFASADPALMIVDVSAEIAQLSRICSVPHVAVVQHGERGDPGHRAGYDGAAGLLCPFHRSLAQPEWPERHRAKMGFFGGLGVDTHLPERAAARRRLGIAEDRQIALVITGGGGNGLSQAPLSVAARALPEFDWITIGKVQRDWHATEPANLSHRGWVEGGGDYIAAADLIVASTGNSTCGQVLTAGKPWIAVPEWRYFDEQVEKAKALARVGACTHLPWLPSSAASWIDAVDTAKRQHCPERQKRLIDAAPAQAAADWVETLIARLWGDADRCDDTYEQKDLNHV</sequence>
<dbReference type="EMBL" id="JBHUMP010000011">
    <property type="protein sequence ID" value="MFD2740573.1"/>
    <property type="molecule type" value="Genomic_DNA"/>
</dbReference>
<dbReference type="SUPFAM" id="SSF53756">
    <property type="entry name" value="UDP-Glycosyltransferase/glycogen phosphorylase"/>
    <property type="match status" value="1"/>
</dbReference>
<gene>
    <name evidence="2" type="ORF">ACFSUD_13375</name>
</gene>
<keyword evidence="3" id="KW-1185">Reference proteome</keyword>
<comment type="caution">
    <text evidence="2">The sequence shown here is derived from an EMBL/GenBank/DDBJ whole genome shotgun (WGS) entry which is preliminary data.</text>
</comment>
<dbReference type="PANTHER" id="PTHR21015:SF22">
    <property type="entry name" value="GLYCOSYLTRANSFERASE"/>
    <property type="match status" value="1"/>
</dbReference>
<accession>A0ABW5U5F8</accession>
<protein>
    <submittedName>
        <fullName evidence="2">Glycosyltransferase</fullName>
    </submittedName>
</protein>
<evidence type="ECO:0000313" key="3">
    <source>
        <dbReference type="Proteomes" id="UP001597474"/>
    </source>
</evidence>
<reference evidence="3" key="1">
    <citation type="journal article" date="2019" name="Int. J. Syst. Evol. Microbiol.">
        <title>The Global Catalogue of Microorganisms (GCM) 10K type strain sequencing project: providing services to taxonomists for standard genome sequencing and annotation.</title>
        <authorList>
            <consortium name="The Broad Institute Genomics Platform"/>
            <consortium name="The Broad Institute Genome Sequencing Center for Infectious Disease"/>
            <person name="Wu L."/>
            <person name="Ma J."/>
        </authorList>
    </citation>
    <scope>NUCLEOTIDE SEQUENCE [LARGE SCALE GENOMIC DNA]</scope>
    <source>
        <strain evidence="3">TISTR 2562</strain>
    </source>
</reference>
<evidence type="ECO:0000313" key="2">
    <source>
        <dbReference type="EMBL" id="MFD2740573.1"/>
    </source>
</evidence>
<dbReference type="RefSeq" id="WP_386375107.1">
    <property type="nucleotide sequence ID" value="NZ_JBHUMP010000011.1"/>
</dbReference>
<evidence type="ECO:0000259" key="1">
    <source>
        <dbReference type="Pfam" id="PF04101"/>
    </source>
</evidence>
<dbReference type="PANTHER" id="PTHR21015">
    <property type="entry name" value="UDP-N-ACETYLGLUCOSAMINE--N-ACETYLMURAMYL-(PENTAPEPTIDE) PYROPHOSPHORYL-UNDECAPRENOL N-ACETYLGLUCOSAMINE TRANSFERASE 1"/>
    <property type="match status" value="1"/>
</dbReference>
<dbReference type="Pfam" id="PF04101">
    <property type="entry name" value="Glyco_tran_28_C"/>
    <property type="match status" value="1"/>
</dbReference>
<feature type="domain" description="Glycosyl transferase family 28 C-terminal" evidence="1">
    <location>
        <begin position="267"/>
        <end position="338"/>
    </location>
</feature>